<dbReference type="InterPro" id="IPR021848">
    <property type="entry name" value="HODM_asu-like"/>
</dbReference>
<dbReference type="AlphaFoldDB" id="A0AAE4B3B0"/>
<name>A0AAE4B3B0_9RHOB</name>
<dbReference type="Proteomes" id="UP001226762">
    <property type="component" value="Unassembled WGS sequence"/>
</dbReference>
<sequence>MILQDALPYDPFSPKPLPGIAPLDPADWIRVDEAYAAQMAERERLIGERRAAVIAMDESARAAAEELLDAVLAAVLETPGFAMERGVVKRPDGGAVTIDRGDPLGTVGRLVQEDFCLLDRRGDEHVLVGAVLCFPASWSLEEKFLRPLVGIHSPVASYDDNVARRVQRLFDGVQVGRPLWRFNALWYTDASLHQPRRENDRRRERDSKGDCFLRSELQTVLRLPVSRAVVFGIHTYVLRAEDLAGRP</sequence>
<evidence type="ECO:0000313" key="1">
    <source>
        <dbReference type="EMBL" id="MDQ2089075.1"/>
    </source>
</evidence>
<evidence type="ECO:0000313" key="2">
    <source>
        <dbReference type="Proteomes" id="UP001226762"/>
    </source>
</evidence>
<accession>A0AAE4B3B0</accession>
<organism evidence="1 2">
    <name type="scientific">Marimonas arenosa</name>
    <dbReference type="NCBI Taxonomy" id="1795305"/>
    <lineage>
        <taxon>Bacteria</taxon>
        <taxon>Pseudomonadati</taxon>
        <taxon>Pseudomonadota</taxon>
        <taxon>Alphaproteobacteria</taxon>
        <taxon>Rhodobacterales</taxon>
        <taxon>Paracoccaceae</taxon>
        <taxon>Marimonas</taxon>
    </lineage>
</organism>
<protein>
    <submittedName>
        <fullName evidence="1">DUF3445 domain-containing protein</fullName>
    </submittedName>
</protein>
<proteinExistence type="predicted"/>
<reference evidence="1" key="1">
    <citation type="submission" date="2022-07" db="EMBL/GenBank/DDBJ databases">
        <authorList>
            <person name="Otstavnykh N."/>
            <person name="Isaeva M."/>
            <person name="Bystritskaya E."/>
        </authorList>
    </citation>
    <scope>NUCLEOTIDE SEQUENCE</scope>
    <source>
        <strain evidence="1">KCTC 52189</strain>
    </source>
</reference>
<comment type="caution">
    <text evidence="1">The sequence shown here is derived from an EMBL/GenBank/DDBJ whole genome shotgun (WGS) entry which is preliminary data.</text>
</comment>
<gene>
    <name evidence="1" type="ORF">NO357_04070</name>
</gene>
<dbReference type="RefSeq" id="WP_306734326.1">
    <property type="nucleotide sequence ID" value="NZ_JANHAX010000001.1"/>
</dbReference>
<dbReference type="Pfam" id="PF11927">
    <property type="entry name" value="HODM_asu-like"/>
    <property type="match status" value="1"/>
</dbReference>
<dbReference type="EMBL" id="JANHAX010000001">
    <property type="protein sequence ID" value="MDQ2089075.1"/>
    <property type="molecule type" value="Genomic_DNA"/>
</dbReference>
<keyword evidence="2" id="KW-1185">Reference proteome</keyword>
<reference evidence="1" key="2">
    <citation type="submission" date="2023-02" db="EMBL/GenBank/DDBJ databases">
        <title>'Rhodoalgimonas zhirmunskyi' gen. nov., isolated from a red alga.</title>
        <authorList>
            <person name="Nedashkovskaya O.I."/>
            <person name="Otstavnykh N.Y."/>
            <person name="Bystritskaya E.P."/>
            <person name="Balabanova L.A."/>
            <person name="Isaeva M.P."/>
        </authorList>
    </citation>
    <scope>NUCLEOTIDE SEQUENCE</scope>
    <source>
        <strain evidence="1">KCTC 52189</strain>
    </source>
</reference>